<dbReference type="PRINTS" id="PR01185">
    <property type="entry name" value="INTEGRINA"/>
</dbReference>
<dbReference type="InterPro" id="IPR018511">
    <property type="entry name" value="Hemolysin-typ_Ca-bd_CS"/>
</dbReference>
<keyword evidence="3" id="KW-0378">Hydrolase</keyword>
<dbReference type="PANTHER" id="PTHR23221:SF7">
    <property type="entry name" value="PHOSPHATIDYLINOSITOL-GLYCAN-SPECIFIC PHOSPHOLIPASE D"/>
    <property type="match status" value="1"/>
</dbReference>
<dbReference type="EMBL" id="JACJTU010000005">
    <property type="protein sequence ID" value="MBD2733754.1"/>
    <property type="molecule type" value="Genomic_DNA"/>
</dbReference>
<dbReference type="RefSeq" id="WP_190954495.1">
    <property type="nucleotide sequence ID" value="NZ_JACJTU010000005.1"/>
</dbReference>
<evidence type="ECO:0000256" key="4">
    <source>
        <dbReference type="ARBA" id="ARBA00023180"/>
    </source>
</evidence>
<evidence type="ECO:0000256" key="1">
    <source>
        <dbReference type="ARBA" id="ARBA00022729"/>
    </source>
</evidence>
<name>A0ABR8K4P2_9NOSO</name>
<reference evidence="5 6" key="1">
    <citation type="journal article" date="2020" name="ISME J.">
        <title>Comparative genomics reveals insights into cyanobacterial evolution and habitat adaptation.</title>
        <authorList>
            <person name="Chen M.Y."/>
            <person name="Teng W.K."/>
            <person name="Zhao L."/>
            <person name="Hu C.X."/>
            <person name="Zhou Y.K."/>
            <person name="Han B.P."/>
            <person name="Song L.R."/>
            <person name="Shu W.S."/>
        </authorList>
    </citation>
    <scope>NUCLEOTIDE SEQUENCE [LARGE SCALE GENOMIC DNA]</scope>
    <source>
        <strain evidence="5 6">FACHB-159</strain>
    </source>
</reference>
<dbReference type="Gene3D" id="2.130.10.130">
    <property type="entry name" value="Integrin alpha, N-terminal"/>
    <property type="match status" value="7"/>
</dbReference>
<dbReference type="SMART" id="SM00191">
    <property type="entry name" value="Int_alpha"/>
    <property type="match status" value="7"/>
</dbReference>
<dbReference type="PRINTS" id="PR00313">
    <property type="entry name" value="CABNDNGRPT"/>
</dbReference>
<gene>
    <name evidence="5" type="ORF">H6H03_07475</name>
</gene>
<keyword evidence="6" id="KW-1185">Reference proteome</keyword>
<dbReference type="InterPro" id="IPR013519">
    <property type="entry name" value="Int_alpha_beta-p"/>
</dbReference>
<organism evidence="5 6">
    <name type="scientific">Nostoc paludosum FACHB-159</name>
    <dbReference type="NCBI Taxonomy" id="2692908"/>
    <lineage>
        <taxon>Bacteria</taxon>
        <taxon>Bacillati</taxon>
        <taxon>Cyanobacteriota</taxon>
        <taxon>Cyanophyceae</taxon>
        <taxon>Nostocales</taxon>
        <taxon>Nostocaceae</taxon>
        <taxon>Nostoc</taxon>
    </lineage>
</organism>
<accession>A0ABR8K4P2</accession>
<sequence length="725" mass="71957">MANPLSSFSSLDGNNGFAINGNNAFDSSGSSVSNAGDINGDGIGDLIIGAPGAGKSYVVFGSTSGFNATLDLSNLNGSNGFTINGNATDFFAASVSGAGDINDDGIADLIIGAPGAALGAGQSYVVFGSTSGFNASFDLSNLNGSNGFVINGINGRNSDGISDSSGNSVSNAGDINHDGIDDLIIGASSAASGAGQSYVVFGSTSGFNASFNLSDLDGSNGFVINGNDVDTSGNSVSSAGDVNKDGIDDLIIGAQGTGKSYVVFGSTKSFNASLDLSSLNGSNGFTINGNVSDFFGASVSNAGDVNNDDIDDLIIGAYNAASGAGTSYVVFGSSGGFNANLNLSSLNGSNGFAIKGINENDVSGFSVSAAGDVNDDGIADLIIGAPFALSSAGQTYVVFGSSSGFASTLDLSNLTPSKGFAINGITGNDLSGLSVSAAGDINGDKIDDLIVGAIGASFGAGQSYVVFGTKAPVNNAPIAVNDTVTTAKNTTISIPVNTLLANDSDIDGNSLRITGVSGAINSTAVLKNNQTPNNFADDFISFTPIKGFSGAATFNYTVSDGQLTSTAKVTVQVGACLFGRNANERINGTPGNDYIDGGNGKDSLTGGNGNDTLFGGNGNDILNGGNGNDILNGGQGDDRLSGGFGNDILTGGNGKDKFVLAPTQGTDKITDFHKGTDLIGLSGGLSFGQLSFTGHKIILTATDEVLATLTGINTKTLTAANFTVV</sequence>
<evidence type="ECO:0000256" key="3">
    <source>
        <dbReference type="ARBA" id="ARBA00022801"/>
    </source>
</evidence>
<keyword evidence="4" id="KW-0325">Glycoprotein</keyword>
<keyword evidence="2" id="KW-0677">Repeat</keyword>
<dbReference type="InterPro" id="IPR028994">
    <property type="entry name" value="Integrin_alpha_N"/>
</dbReference>
<dbReference type="InterPro" id="IPR001343">
    <property type="entry name" value="Hemolysn_Ca-bd"/>
</dbReference>
<protein>
    <submittedName>
        <fullName evidence="5">FG-GAP repeat protein</fullName>
    </submittedName>
</protein>
<keyword evidence="1" id="KW-0732">Signal</keyword>
<evidence type="ECO:0000313" key="6">
    <source>
        <dbReference type="Proteomes" id="UP000637383"/>
    </source>
</evidence>
<proteinExistence type="predicted"/>
<dbReference type="Pfam" id="PF17963">
    <property type="entry name" value="Big_9"/>
    <property type="match status" value="1"/>
</dbReference>
<dbReference type="Proteomes" id="UP000637383">
    <property type="component" value="Unassembled WGS sequence"/>
</dbReference>
<dbReference type="InterPro" id="IPR011049">
    <property type="entry name" value="Serralysin-like_metalloprot_C"/>
</dbReference>
<dbReference type="Pfam" id="PF01839">
    <property type="entry name" value="FG-GAP"/>
    <property type="match status" value="7"/>
</dbReference>
<evidence type="ECO:0000256" key="2">
    <source>
        <dbReference type="ARBA" id="ARBA00022737"/>
    </source>
</evidence>
<dbReference type="SUPFAM" id="SSF51120">
    <property type="entry name" value="beta-Roll"/>
    <property type="match status" value="1"/>
</dbReference>
<dbReference type="InterPro" id="IPR013517">
    <property type="entry name" value="FG-GAP"/>
</dbReference>
<dbReference type="Pfam" id="PF00353">
    <property type="entry name" value="HemolysinCabind"/>
    <property type="match status" value="1"/>
</dbReference>
<dbReference type="PROSITE" id="PS51470">
    <property type="entry name" value="FG_GAP"/>
    <property type="match status" value="3"/>
</dbReference>
<evidence type="ECO:0000313" key="5">
    <source>
        <dbReference type="EMBL" id="MBD2733754.1"/>
    </source>
</evidence>
<dbReference type="PANTHER" id="PTHR23221">
    <property type="entry name" value="GLYCOSYLPHOSPHATIDYLINOSITOL PHOSPHOLIPASE D"/>
    <property type="match status" value="1"/>
</dbReference>
<dbReference type="PROSITE" id="PS00330">
    <property type="entry name" value="HEMOLYSIN_CALCIUM"/>
    <property type="match status" value="4"/>
</dbReference>
<dbReference type="Gene3D" id="2.150.10.10">
    <property type="entry name" value="Serralysin-like metalloprotease, C-terminal"/>
    <property type="match status" value="2"/>
</dbReference>
<comment type="caution">
    <text evidence="5">The sequence shown here is derived from an EMBL/GenBank/DDBJ whole genome shotgun (WGS) entry which is preliminary data.</text>
</comment>
<dbReference type="InterPro" id="IPR000413">
    <property type="entry name" value="Integrin_alpha"/>
</dbReference>
<dbReference type="SUPFAM" id="SSF69318">
    <property type="entry name" value="Integrin alpha N-terminal domain"/>
    <property type="match status" value="1"/>
</dbReference>